<dbReference type="Proteomes" id="UP000789342">
    <property type="component" value="Unassembled WGS sequence"/>
</dbReference>
<name>A0A9N9EA03_9GLOM</name>
<comment type="caution">
    <text evidence="2">The sequence shown here is derived from an EMBL/GenBank/DDBJ whole genome shotgun (WGS) entry which is preliminary data.</text>
</comment>
<dbReference type="InterPro" id="IPR057191">
    <property type="entry name" value="DUF7869"/>
</dbReference>
<keyword evidence="3" id="KW-1185">Reference proteome</keyword>
<organism evidence="2 3">
    <name type="scientific">Acaulospora morrowiae</name>
    <dbReference type="NCBI Taxonomy" id="94023"/>
    <lineage>
        <taxon>Eukaryota</taxon>
        <taxon>Fungi</taxon>
        <taxon>Fungi incertae sedis</taxon>
        <taxon>Mucoromycota</taxon>
        <taxon>Glomeromycotina</taxon>
        <taxon>Glomeromycetes</taxon>
        <taxon>Diversisporales</taxon>
        <taxon>Acaulosporaceae</taxon>
        <taxon>Acaulospora</taxon>
    </lineage>
</organism>
<proteinExistence type="predicted"/>
<dbReference type="AlphaFoldDB" id="A0A9N9EA03"/>
<evidence type="ECO:0000313" key="3">
    <source>
        <dbReference type="Proteomes" id="UP000789342"/>
    </source>
</evidence>
<dbReference type="OrthoDB" id="2384130at2759"/>
<accession>A0A9N9EA03</accession>
<feature type="domain" description="DUF7869" evidence="1">
    <location>
        <begin position="409"/>
        <end position="559"/>
    </location>
</feature>
<reference evidence="2" key="1">
    <citation type="submission" date="2021-06" db="EMBL/GenBank/DDBJ databases">
        <authorList>
            <person name="Kallberg Y."/>
            <person name="Tangrot J."/>
            <person name="Rosling A."/>
        </authorList>
    </citation>
    <scope>NUCLEOTIDE SEQUENCE</scope>
    <source>
        <strain evidence="2">CL551</strain>
    </source>
</reference>
<gene>
    <name evidence="2" type="ORF">AMORRO_LOCUS10531</name>
</gene>
<dbReference type="Pfam" id="PF25273">
    <property type="entry name" value="DUF7869"/>
    <property type="match status" value="1"/>
</dbReference>
<dbReference type="PANTHER" id="PTHR34415">
    <property type="entry name" value="INTEGRASE CATALYTIC DOMAIN-CONTAINING PROTEIN"/>
    <property type="match status" value="1"/>
</dbReference>
<protein>
    <submittedName>
        <fullName evidence="2">13255_t:CDS:1</fullName>
    </submittedName>
</protein>
<feature type="non-terminal residue" evidence="2">
    <location>
        <position position="1"/>
    </location>
</feature>
<sequence>ERYSISSTSSIDSYDFSHYEKENQLPANLEDYDFDDYENNELVQNTIQDLNKFFTTVKCQCSSNNKENKKCFEVVGFKRFFERHLQFRALGREELDAVLMGQILAFQCDGNIKMDGHRSRDFFRYQFNGQIALCMTVYLKLVGISRNKLDAIKRQLEEYGLTMRIHGNTKRLPQRSSKVTITHDNAKEVSSFILNYADINGLPRPGSHLEKNDQALIYLPTDENYTSVFHKYEQVMKSMNRNNDQISRSSFVRLWKSLIPHIKFMTPKSDLCNVCETLRWKIGHTNKPEDKEELLVEYASHIRIAKLEREYYNDNIKKAKENASHTINIHSPLATKERPAPNTVDAIAHFCYDWAQSVPVPYSPQQIGPLYFKSVRSVSIFGINDTGNQPQSHQINYLVDEGEFPVGVAKGANTTLSLVYDTLIERNRGEKNIKITCDNCGGQNKNNATIAFYCWLVLISMFDTIELNFMIPGHTKFICDRYFGLLKARYKKSVINTVDDIAEVTRMSTHGNNAIRYKDHEWKYFDFVNYFTPYFKKVPNIRRYHHFLFKSTERGKVFCQETANGEFTIIDLFKKNTIFDPYILPKTLDLQPILLTRQTYLYNEVRRFVNDPYKDITCPRPPSS</sequence>
<evidence type="ECO:0000313" key="2">
    <source>
        <dbReference type="EMBL" id="CAG8663969.1"/>
    </source>
</evidence>
<dbReference type="PANTHER" id="PTHR34415:SF1">
    <property type="entry name" value="INTEGRASE CATALYTIC DOMAIN-CONTAINING PROTEIN"/>
    <property type="match status" value="1"/>
</dbReference>
<dbReference type="EMBL" id="CAJVPV010011743">
    <property type="protein sequence ID" value="CAG8663969.1"/>
    <property type="molecule type" value="Genomic_DNA"/>
</dbReference>
<evidence type="ECO:0000259" key="1">
    <source>
        <dbReference type="Pfam" id="PF25273"/>
    </source>
</evidence>